<dbReference type="KEGG" id="tpol:Mal48_15500"/>
<protein>
    <submittedName>
        <fullName evidence="1">Uncharacterized protein</fullName>
    </submittedName>
</protein>
<dbReference type="RefSeq" id="WP_145197477.1">
    <property type="nucleotide sequence ID" value="NZ_CP036267.1"/>
</dbReference>
<keyword evidence="2" id="KW-1185">Reference proteome</keyword>
<sequence>MNTRQIFSPRLSLKLIFVTAWSLLSTSVYSDDLHFYEGTFSHADLGVMNVKMSLDKSLDDQQECSGELTFLTLRKGDQSKIINLTQKVQLTILGGKWVLQFGKMTSSSVDAAAQPYPSQTKISLTQQGSQLTGMYGKMRIQFQSIEADSPDDDSFVWTSVDNSQSWQFLRKIEEIMAFHLAGERVISPKYNEGAQNSNLQVAATYALANSKLSSEVEKRYLALDTTGIHPRVKMLYDDHVFQAQHSARSWKAVADAMINQLPREVIEQRIAEANLLVTTKASRRAGVYRALLNALLPSGSNLGSVPPSEATPDESLVKDSKSLAYFRDYQKLVFGPDNKIAVQFTDLWMAGQDMLKSQNLDDVSPSAAQLQKANDFRAEIIKSLEEHPWDSAGVHPWVVMYVNYAIELMKRRHEIAERIIEARYQFAANPTDANIQRHNQISDEMGVTDREDHAVAGFIGTCIEMFEHGMVLGPYDKIMEAAKAPDYIDERLPQAQADFRLEEFVQPVTIKRPRRSR</sequence>
<evidence type="ECO:0000313" key="2">
    <source>
        <dbReference type="Proteomes" id="UP000315724"/>
    </source>
</evidence>
<dbReference type="Proteomes" id="UP000315724">
    <property type="component" value="Chromosome"/>
</dbReference>
<dbReference type="AlphaFoldDB" id="A0A517QL96"/>
<dbReference type="EMBL" id="CP036267">
    <property type="protein sequence ID" value="QDT32307.1"/>
    <property type="molecule type" value="Genomic_DNA"/>
</dbReference>
<accession>A0A517QL96</accession>
<reference evidence="1 2" key="1">
    <citation type="submission" date="2019-02" db="EMBL/GenBank/DDBJ databases">
        <title>Deep-cultivation of Planctomycetes and their phenomic and genomic characterization uncovers novel biology.</title>
        <authorList>
            <person name="Wiegand S."/>
            <person name="Jogler M."/>
            <person name="Boedeker C."/>
            <person name="Pinto D."/>
            <person name="Vollmers J."/>
            <person name="Rivas-Marin E."/>
            <person name="Kohn T."/>
            <person name="Peeters S.H."/>
            <person name="Heuer A."/>
            <person name="Rast P."/>
            <person name="Oberbeckmann S."/>
            <person name="Bunk B."/>
            <person name="Jeske O."/>
            <person name="Meyerdierks A."/>
            <person name="Storesund J.E."/>
            <person name="Kallscheuer N."/>
            <person name="Luecker S."/>
            <person name="Lage O.M."/>
            <person name="Pohl T."/>
            <person name="Merkel B.J."/>
            <person name="Hornburger P."/>
            <person name="Mueller R.-W."/>
            <person name="Bruemmer F."/>
            <person name="Labrenz M."/>
            <person name="Spormann A.M."/>
            <person name="Op den Camp H."/>
            <person name="Overmann J."/>
            <person name="Amann R."/>
            <person name="Jetten M.S.M."/>
            <person name="Mascher T."/>
            <person name="Medema M.H."/>
            <person name="Devos D.P."/>
            <person name="Kaster A.-K."/>
            <person name="Ovreas L."/>
            <person name="Rohde M."/>
            <person name="Galperin M.Y."/>
            <person name="Jogler C."/>
        </authorList>
    </citation>
    <scope>NUCLEOTIDE SEQUENCE [LARGE SCALE GENOMIC DNA]</scope>
    <source>
        <strain evidence="1 2">Mal48</strain>
    </source>
</reference>
<name>A0A517QL96_9PLAN</name>
<organism evidence="1 2">
    <name type="scientific">Thalassoglobus polymorphus</name>
    <dbReference type="NCBI Taxonomy" id="2527994"/>
    <lineage>
        <taxon>Bacteria</taxon>
        <taxon>Pseudomonadati</taxon>
        <taxon>Planctomycetota</taxon>
        <taxon>Planctomycetia</taxon>
        <taxon>Planctomycetales</taxon>
        <taxon>Planctomycetaceae</taxon>
        <taxon>Thalassoglobus</taxon>
    </lineage>
</organism>
<gene>
    <name evidence="1" type="ORF">Mal48_15500</name>
</gene>
<proteinExistence type="predicted"/>
<evidence type="ECO:0000313" key="1">
    <source>
        <dbReference type="EMBL" id="QDT32307.1"/>
    </source>
</evidence>